<dbReference type="InterPro" id="IPR036116">
    <property type="entry name" value="FN3_sf"/>
</dbReference>
<evidence type="ECO:0000313" key="4">
    <source>
        <dbReference type="Proteomes" id="UP000679126"/>
    </source>
</evidence>
<dbReference type="EMBL" id="JAGHKP010000002">
    <property type="protein sequence ID" value="MBO9153098.1"/>
    <property type="molecule type" value="Genomic_DNA"/>
</dbReference>
<proteinExistence type="predicted"/>
<dbReference type="Pfam" id="PF13585">
    <property type="entry name" value="CHU_C"/>
    <property type="match status" value="1"/>
</dbReference>
<dbReference type="NCBIfam" id="TIGR04131">
    <property type="entry name" value="Bac_Flav_CTERM"/>
    <property type="match status" value="1"/>
</dbReference>
<gene>
    <name evidence="3" type="ORF">J7I43_12805</name>
</gene>
<name>A0ABS3YFK4_9BACT</name>
<comment type="caution">
    <text evidence="3">The sequence shown here is derived from an EMBL/GenBank/DDBJ whole genome shotgun (WGS) entry which is preliminary data.</text>
</comment>
<dbReference type="SMART" id="SM00409">
    <property type="entry name" value="IG"/>
    <property type="match status" value="10"/>
</dbReference>
<dbReference type="SMART" id="SM00060">
    <property type="entry name" value="FN3"/>
    <property type="match status" value="1"/>
</dbReference>
<evidence type="ECO:0000259" key="2">
    <source>
        <dbReference type="PROSITE" id="PS50853"/>
    </source>
</evidence>
<dbReference type="RefSeq" id="WP_209146072.1">
    <property type="nucleotide sequence ID" value="NZ_JAGHKP010000002.1"/>
</dbReference>
<dbReference type="InterPro" id="IPR044023">
    <property type="entry name" value="Ig_7"/>
</dbReference>
<evidence type="ECO:0000313" key="3">
    <source>
        <dbReference type="EMBL" id="MBO9153098.1"/>
    </source>
</evidence>
<dbReference type="PROSITE" id="PS50853">
    <property type="entry name" value="FN3"/>
    <property type="match status" value="1"/>
</dbReference>
<feature type="domain" description="Fibronectin type-III" evidence="2">
    <location>
        <begin position="3405"/>
        <end position="3494"/>
    </location>
</feature>
<evidence type="ECO:0000256" key="1">
    <source>
        <dbReference type="SAM" id="SignalP"/>
    </source>
</evidence>
<feature type="signal peptide" evidence="1">
    <location>
        <begin position="1"/>
        <end position="29"/>
    </location>
</feature>
<dbReference type="Pfam" id="PF19081">
    <property type="entry name" value="Ig_7"/>
    <property type="match status" value="24"/>
</dbReference>
<dbReference type="InterPro" id="IPR003599">
    <property type="entry name" value="Ig_sub"/>
</dbReference>
<reference evidence="4" key="1">
    <citation type="submission" date="2021-03" db="EMBL/GenBank/DDBJ databases">
        <title>Assistant Professor.</title>
        <authorList>
            <person name="Huq M.A."/>
        </authorList>
    </citation>
    <scope>NUCLEOTIDE SEQUENCE [LARGE SCALE GENOMIC DNA]</scope>
    <source>
        <strain evidence="4">MAH-28</strain>
    </source>
</reference>
<dbReference type="Proteomes" id="UP000679126">
    <property type="component" value="Unassembled WGS sequence"/>
</dbReference>
<feature type="chain" id="PRO_5045599330" evidence="1">
    <location>
        <begin position="30"/>
        <end position="3585"/>
    </location>
</feature>
<dbReference type="SUPFAM" id="SSF49265">
    <property type="entry name" value="Fibronectin type III"/>
    <property type="match status" value="1"/>
</dbReference>
<dbReference type="InterPro" id="IPR026341">
    <property type="entry name" value="T9SS_type_B"/>
</dbReference>
<accession>A0ABS3YFK4</accession>
<keyword evidence="1" id="KW-0732">Signal</keyword>
<dbReference type="CDD" id="cd00063">
    <property type="entry name" value="FN3"/>
    <property type="match status" value="1"/>
</dbReference>
<keyword evidence="4" id="KW-1185">Reference proteome</keyword>
<sequence>MSFNVTPKCLLRALIVFSAFWLSSWPVTGARAAANAAPTAFTQYWWYPAQVSGTPEYPYGRSPLTTAGSSTFKANAFFAAGPIYSAGASDQEIKPSILLCPLCAINNDGLSHDGDPNTAAEVNATLGILANVGQRIIFPGTYEAGDTVVVDFAVPSTVVDLSLLGGIRLAAFNGTSTTPVLDVPLNSPLINVQALGVGAGGKQRAKVAIPAQFDRVEVTIGAVLNTLSNLLIYEVTAMVPVTITPSGTPVISPAGSSAALTASMRLGAATFEWFDAPTGGTSLGTGATFNTPVLTRGVHTYYVSATTTADDKDSYLRTAVTVDVGGGPGLLWTYGDQQASPRLSGICALCTVVDPLNAVDADPNTSSLLSAPVGALSSVGQLIQFPGIYQAGDSIVLDLELPGQLYTKSILTNITIQPYLGAATSGPATDLGTDLINVQLLGIGIGGTNKFRVSIPATAPFDGVQVNLNAVLAELAALRIYEAAAMIPVAVTPSPAQIPYNTSASLNATVRPSGATINWYATPTGGSPLQTGAAFNTPQLTRSTTYYVEASTPDGLTSYLRTAVTVTLGGADGPLWSYGDTEQSPQLSGICAGCSVQNPELAIDHDTTTASNISIPLGVLSSAGQLIRFPGNYQALDSIILDLAIPAGQLLNAQLLSGIRVETFNGATPNNDAASFSTALANAQLLGISVGPTGKFRVALPATAPFDAVQVSLTPVVGGLANLQVFEATAMVPVTVSPAEQTVPAGTTASITAGNRLSGAIFNWYTSSTGGSPVGSGATFTTPPMSRRTVYYVEASTPDGLTSFSRTPAAVNVGGGPGPLWTYGDRQAGAVITGVCLNCTVTDGDNAVDEDTATSSLITTTVGALGSVSQLIHFPGTYQAGDSVAFDLELPDQLFSLQALSGLTVQSYTGNTPNGDAVTLDNNLVRIEPLGLGVGTTGKFRVILPVNNAFDGVSIGTNSALSALGNLRVYEAVAFMPVTVTPPAPVIPSGTTATMTASVRAPGATYAWYDARTGGTLLGSTADFTTPPLTRSKEYYVEASTPDGKKSFVRTAVPVTVGGGPGPLWTYGDNQQSPVIGGVCLGCIVQSPDLAVDGDTTTASQAIITVGALGSVGQIIKFPGTYQAGDSISFTLGVPAQVLSAQLLSGIRVQTFNGTTPNNDAIMLDNDLINLQALGLDVTGNVSKFRVTVPVNAGFDGAQVDLTGLVSALGSLNIYEAAAFIPVTVMPPSATVPFGHDTTFIASIRLPDATFSWYDTPTGGTPLFTGTAFNTPVLIADKTYYVEAATPDGLKSYIRTAVPVTVTVGPASPDLSCGRGVTQSGSTFGLCLLCSIQDSTMAVDDNAQTSSSIHVPVGLLGAGAYQRFQFGNPSAPGDSLRIVVGSTTGLLNLQLLGNVTIRPRNNGVENAADVRPLNNGLLTLQLLDGGSRQVISFAPSAIFDEVEIRIAGVASALTEINIFYVQQITPRATAASDTVNVCSGTPAVLNASGPAGATFRWYDAPTGGTLLFTGATFTTPAVTADGVYYLEAASAGSTCPSEVRSPVFVKVGLPTVTVTANSVTIPQGGTATFNVNTPDTALTYNWYSAPAGGTPLFTGPSFTTPPLNATTTFYVEASNSDGCVSAQRIAVIANVVITDPDAPCDIATTQVSNANGICLGCYVDNQNSAADASTTTFSSMHVIAGLLGGYVQQTLIFTGASDADDSVRMLISFPSSLADVGLLGSLQLATYNGTTYNNDRTDLNGGLLSLKLLPGNTQALVSFAPSAIFDRVELRMNSGVATALSAVNVHYAQRFVPVPDLQVDTVSTCPGSTATLAVAPRPNTVFRWYSTPTGGTPLFTGTSFESGPVSSDTAFYVEAVKTSTNCANPVRTIGVVNIDSVPAAPTLESTAVTTCSGGSATLRATAPAGATFRWYDTPTGGTAIFTGAAFVTPALDSSVVYYAETVSSGGCASATRTAVQVDVTARPGTPDVTPNGTSICAGNMATLTASSATPGVTFNWYASAALDSIIFSGPVFTTPALNTTTTYFVTAANGQCQSATPRSVTVQVNAAAIQPTVSMLPAGGIIEYGQTATLTATSGTAGATYRWFLDSLGTVPVFTGAQYVTPQLATTTKYFVEAVAPSGCASMRASITVRVNRNFNPGCDFANAQTFNINGICLLCAVTDADNAVDTDTTNFANIQLPVGVGGSVSYFFDFGTLAAAGDTAKIRFATPAGLLDAAALSNIRVTSYNGATSNNDTRTLSSSALRVVLLGGGNQQVVLFAPGAAYTRIEIKLSGLVGALLNMNLYYANRVLASPAVTASATTLCAGGQATLTATASDSATVRWYNVPTGGTPLFTGKVYTTGNITATTTYYAESYRASTNCVNPIRTPVTISVLPVPDAPVIISGDTSICTGGVAILQARTVDPAHSIRWFDAASGGVALSLDSVFTTPALSANKTYYAEAYNGACGSLTRVPVTVTVGTQPTDPVLESNNLTICSGNTAELKVTSSTAGLTIRWYTVQAGGTPVATGATFVTPVLSSTTIYYVEAVNNTGGCINPGGRLQATVNVNATPAVPVLLDSVTSICRNQPATLSVRNPQPGVTYNWYDAATGGTLRYTGASITTAALTDTATFFVEAAGTGNCASTSRAVAAVSVVTLLPAPTVESANVSVCRGSQAVLRISSPQAGVTYNWYDAPGGNLLFTGPVYTTGVAVSNATYHVEAVGSGGCASAGLTQVNVTVTDAPALPVIVGSTTVCQGSPISLSIQNPVATITYNWYNVATGGTRLAQGATFAPTGVTTTTTYYVEAVNGSCTSAGRTSVTVTVNPAPPAVTVDATAKTVCTGNSAELHVTNVQAGITYRWYDAATGGTLLASTPDYTSAALTANKDFYVEAVNASNCVSTGRTKITVTVVSGPTPPTVESTSVAVCRNAQATLRVTNAVAGNTYNWYDAPGGTLLFTGTVFTTPAATAPADYYVEAISAGNCGSTTLTKVEVTITEPPAVPVVGGTTTICLGAPVTLTITSPQTGLTYNWYSAATGGTPLAQGTSFAPSGVTATTTYYVEAAAGACTSTSRTTVTVTVNPVPPSVTVEASTKSVCAGNQATLNVTNVQPGLTYRWYDVPTGGTALASTPTYTTSAITANKDFYVEAVNTSNCASATRTRVSVTITNGPALPAVAASVTVCRGNRATSSIINPRTDLQYRWYDAPIGGTLLFTGSMYTSNPLSARDTVYVEAMAAGGTCTSNGRSQVILIASDAPGTPVLTDGGAVTICTGSTATFTVQNPLPNTTYRWYDAAVNGNLLQDNASPTFTTPALTANLDVYVEAVIGGGCASAGRAKATATVGNIPQPPVVNADAGTVCPDSTATLRATSAQAGVTFTWYTTATGGNAIFTGPVFTTPALTAATTYYVAAGFSGGCVSATRTPVTINIYAVLPAPTVSVANRTANSITFTWNAIAGALGYRVSTDGGVTFTQPSSGLTGTTHTVTNLQPNQVVTLQVMAVGASECANSAWFQGGGGTDNPAGNLIFVPNAFTPNNDGTNDILYVYGTTIATLEMRIYNQWGQQVFETKDKGRGWDGTMSGKKQPIGVYNYALRASLQDGTTVQKRGTITIIR</sequence>
<dbReference type="Gene3D" id="2.60.40.10">
    <property type="entry name" value="Immunoglobulins"/>
    <property type="match status" value="1"/>
</dbReference>
<dbReference type="InterPro" id="IPR013783">
    <property type="entry name" value="Ig-like_fold"/>
</dbReference>
<organism evidence="3 4">
    <name type="scientific">Chitinophaga chungangae</name>
    <dbReference type="NCBI Taxonomy" id="2821488"/>
    <lineage>
        <taxon>Bacteria</taxon>
        <taxon>Pseudomonadati</taxon>
        <taxon>Bacteroidota</taxon>
        <taxon>Chitinophagia</taxon>
        <taxon>Chitinophagales</taxon>
        <taxon>Chitinophagaceae</taxon>
        <taxon>Chitinophaga</taxon>
    </lineage>
</organism>
<dbReference type="InterPro" id="IPR003961">
    <property type="entry name" value="FN3_dom"/>
</dbReference>
<protein>
    <submittedName>
        <fullName evidence="3">Gliding motility-associated C-terminal domain-containing protein</fullName>
    </submittedName>
</protein>